<dbReference type="InterPro" id="IPR017850">
    <property type="entry name" value="Alkaline_phosphatase_core_sf"/>
</dbReference>
<keyword evidence="4" id="KW-1185">Reference proteome</keyword>
<evidence type="ECO:0000256" key="1">
    <source>
        <dbReference type="ARBA" id="ARBA00022801"/>
    </source>
</evidence>
<dbReference type="PANTHER" id="PTHR31956">
    <property type="entry name" value="NON-SPECIFIC PHOSPHOLIPASE C4-RELATED"/>
    <property type="match status" value="1"/>
</dbReference>
<dbReference type="Gene3D" id="3.40.720.10">
    <property type="entry name" value="Alkaline Phosphatase, subunit A"/>
    <property type="match status" value="2"/>
</dbReference>
<dbReference type="CDD" id="cd16013">
    <property type="entry name" value="AcpA"/>
    <property type="match status" value="1"/>
</dbReference>
<reference evidence="4" key="1">
    <citation type="journal article" date="2019" name="Int. J. Syst. Evol. Microbiol.">
        <title>The Global Catalogue of Microorganisms (GCM) 10K type strain sequencing project: providing services to taxonomists for standard genome sequencing and annotation.</title>
        <authorList>
            <consortium name="The Broad Institute Genomics Platform"/>
            <consortium name="The Broad Institute Genome Sequencing Center for Infectious Disease"/>
            <person name="Wu L."/>
            <person name="Ma J."/>
        </authorList>
    </citation>
    <scope>NUCLEOTIDE SEQUENCE [LARGE SCALE GENOMIC DNA]</scope>
    <source>
        <strain evidence="4">JCM 16673</strain>
    </source>
</reference>
<name>A0ABP7U0E0_9BURK</name>
<evidence type="ECO:0000313" key="3">
    <source>
        <dbReference type="EMBL" id="GAA4033841.1"/>
    </source>
</evidence>
<feature type="signal peptide" evidence="2">
    <location>
        <begin position="1"/>
        <end position="21"/>
    </location>
</feature>
<gene>
    <name evidence="3" type="ORF">GCM10022212_36260</name>
</gene>
<dbReference type="EMBL" id="BAAAZE010000016">
    <property type="protein sequence ID" value="GAA4033841.1"/>
    <property type="molecule type" value="Genomic_DNA"/>
</dbReference>
<feature type="chain" id="PRO_5047007994" evidence="2">
    <location>
        <begin position="22"/>
        <end position="579"/>
    </location>
</feature>
<proteinExistence type="predicted"/>
<evidence type="ECO:0000256" key="2">
    <source>
        <dbReference type="SAM" id="SignalP"/>
    </source>
</evidence>
<keyword evidence="2" id="KW-0732">Signal</keyword>
<evidence type="ECO:0000313" key="4">
    <source>
        <dbReference type="Proteomes" id="UP001501353"/>
    </source>
</evidence>
<dbReference type="RefSeq" id="WP_344765560.1">
    <property type="nucleotide sequence ID" value="NZ_BAAAZE010000016.1"/>
</dbReference>
<sequence length="579" mass="63234">MRHFLCPLPALLLLPFALVHAAPVTPVTPVTPIEHVIVLVGENRTFDNMFGVYQPKRGQTISNLLSKGIVKADGSPGPRFRDAAQKTAENLGPYNPTPPTTGTYPALPQPYALGAFGQRHDVPDARFPKAMPNGPFQITHHVSYGAHTGDPAHRFFQMWQQTNGGSNDLFVWVAESAGLGPSNPWLPLGPGKPTFQGGVAMGFYNMSTGDAPYFKHLADTYSIADNYHQPIMGGTTVNYFALATGDVSFFTVDGKPGMPAARLIENPDTQPGTNNWYTEDGYRGGTYVRCDDPALPGVAGIRNHLKKLPYRAFNDGNCAADTYYMVNNMDPAYTPKGDLLPTGPDKFLLPPQTIPHIGDGLSAGGVSWKWYSGGRNDGVKTDKEYCAMCDTPTFFTSTMTGPDKENLQDLQQFYVDVKDAKTFPAVSFIAPYDSISGHPGYAMQTSFDALAQDVITRVKANPALWKNTVVLVTFDEGGGYYDSGYVQAIDFFGDGTRIPLIAVSPYARRGHVDHTYYDHASILKFIEANWSLPPLSARSRDNLPNPVSDPRHPYVPLNQPAIGDLMNLFDFKRAAHGGK</sequence>
<dbReference type="Proteomes" id="UP001501353">
    <property type="component" value="Unassembled WGS sequence"/>
</dbReference>
<protein>
    <submittedName>
        <fullName evidence="3">Alkaline phosphatase family protein</fullName>
    </submittedName>
</protein>
<comment type="caution">
    <text evidence="3">The sequence shown here is derived from an EMBL/GenBank/DDBJ whole genome shotgun (WGS) entry which is preliminary data.</text>
</comment>
<dbReference type="InterPro" id="IPR007312">
    <property type="entry name" value="Phosphoesterase"/>
</dbReference>
<organism evidence="3 4">
    <name type="scientific">Actimicrobium antarcticum</name>
    <dbReference type="NCBI Taxonomy" id="1051899"/>
    <lineage>
        <taxon>Bacteria</taxon>
        <taxon>Pseudomonadati</taxon>
        <taxon>Pseudomonadota</taxon>
        <taxon>Betaproteobacteria</taxon>
        <taxon>Burkholderiales</taxon>
        <taxon>Oxalobacteraceae</taxon>
        <taxon>Actimicrobium</taxon>
    </lineage>
</organism>
<keyword evidence="1" id="KW-0378">Hydrolase</keyword>
<dbReference type="Pfam" id="PF04185">
    <property type="entry name" value="Phosphoesterase"/>
    <property type="match status" value="1"/>
</dbReference>
<dbReference type="PANTHER" id="PTHR31956:SF1">
    <property type="entry name" value="NON-SPECIFIC PHOSPHOLIPASE C1"/>
    <property type="match status" value="1"/>
</dbReference>
<dbReference type="SUPFAM" id="SSF53649">
    <property type="entry name" value="Alkaline phosphatase-like"/>
    <property type="match status" value="1"/>
</dbReference>
<accession>A0ABP7U0E0</accession>